<dbReference type="EMBL" id="BAAAOH010000001">
    <property type="protein sequence ID" value="GAA1997854.1"/>
    <property type="molecule type" value="Genomic_DNA"/>
</dbReference>
<keyword evidence="3" id="KW-1185">Reference proteome</keyword>
<evidence type="ECO:0000313" key="3">
    <source>
        <dbReference type="Proteomes" id="UP001500326"/>
    </source>
</evidence>
<gene>
    <name evidence="2" type="ORF">GCM10009777_38770</name>
</gene>
<dbReference type="Proteomes" id="UP001500326">
    <property type="component" value="Unassembled WGS sequence"/>
</dbReference>
<name>A0ABN2T3B6_9MICO</name>
<sequence>MSTEPKQPDDIIDANLAGGWDEVGDEETSERNADAAEPAVASSTDAQQLLTDAALQPDDPVSGEAARRGADPDMITDADRGEEP</sequence>
<feature type="compositionally biased region" description="Polar residues" evidence="1">
    <location>
        <begin position="41"/>
        <end position="50"/>
    </location>
</feature>
<protein>
    <recommendedName>
        <fullName evidence="4">Multidrug transporter</fullName>
    </recommendedName>
</protein>
<evidence type="ECO:0008006" key="4">
    <source>
        <dbReference type="Google" id="ProtNLM"/>
    </source>
</evidence>
<comment type="caution">
    <text evidence="2">The sequence shown here is derived from an EMBL/GenBank/DDBJ whole genome shotgun (WGS) entry which is preliminary data.</text>
</comment>
<proteinExistence type="predicted"/>
<feature type="region of interest" description="Disordered" evidence="1">
    <location>
        <begin position="1"/>
        <end position="84"/>
    </location>
</feature>
<evidence type="ECO:0000256" key="1">
    <source>
        <dbReference type="SAM" id="MobiDB-lite"/>
    </source>
</evidence>
<feature type="compositionally biased region" description="Basic and acidic residues" evidence="1">
    <location>
        <begin position="65"/>
        <end position="84"/>
    </location>
</feature>
<accession>A0ABN2T3B6</accession>
<reference evidence="2 3" key="1">
    <citation type="journal article" date="2019" name="Int. J. Syst. Evol. Microbiol.">
        <title>The Global Catalogue of Microorganisms (GCM) 10K type strain sequencing project: providing services to taxonomists for standard genome sequencing and annotation.</title>
        <authorList>
            <consortium name="The Broad Institute Genomics Platform"/>
            <consortium name="The Broad Institute Genome Sequencing Center for Infectious Disease"/>
            <person name="Wu L."/>
            <person name="Ma J."/>
        </authorList>
    </citation>
    <scope>NUCLEOTIDE SEQUENCE [LARGE SCALE GENOMIC DNA]</scope>
    <source>
        <strain evidence="2 3">JCM 14902</strain>
    </source>
</reference>
<organism evidence="2 3">
    <name type="scientific">Microbacterium pumilum</name>
    <dbReference type="NCBI Taxonomy" id="344165"/>
    <lineage>
        <taxon>Bacteria</taxon>
        <taxon>Bacillati</taxon>
        <taxon>Actinomycetota</taxon>
        <taxon>Actinomycetes</taxon>
        <taxon>Micrococcales</taxon>
        <taxon>Microbacteriaceae</taxon>
        <taxon>Microbacterium</taxon>
    </lineage>
</organism>
<dbReference type="RefSeq" id="WP_344066306.1">
    <property type="nucleotide sequence ID" value="NZ_BAAAOH010000001.1"/>
</dbReference>
<evidence type="ECO:0000313" key="2">
    <source>
        <dbReference type="EMBL" id="GAA1997854.1"/>
    </source>
</evidence>